<dbReference type="EMBL" id="CP136890">
    <property type="protein sequence ID" value="WOK92321.1"/>
    <property type="molecule type" value="Genomic_DNA"/>
</dbReference>
<dbReference type="AlphaFoldDB" id="A0AAQ3JNV2"/>
<evidence type="ECO:0000256" key="5">
    <source>
        <dbReference type="SAM" id="MobiDB-lite"/>
    </source>
</evidence>
<dbReference type="PANTHER" id="PTHR34362">
    <property type="entry name" value="WPP DOMAIN-CONTAINING PROTEIN 1-RELATED"/>
    <property type="match status" value="1"/>
</dbReference>
<keyword evidence="3" id="KW-0963">Cytoplasm</keyword>
<feature type="domain" description="WPP" evidence="6">
    <location>
        <begin position="40"/>
        <end position="134"/>
    </location>
</feature>
<feature type="compositionally biased region" description="Polar residues" evidence="5">
    <location>
        <begin position="128"/>
        <end position="141"/>
    </location>
</feature>
<organism evidence="7 8">
    <name type="scientific">Canna indica</name>
    <name type="common">Indian-shot</name>
    <dbReference type="NCBI Taxonomy" id="4628"/>
    <lineage>
        <taxon>Eukaryota</taxon>
        <taxon>Viridiplantae</taxon>
        <taxon>Streptophyta</taxon>
        <taxon>Embryophyta</taxon>
        <taxon>Tracheophyta</taxon>
        <taxon>Spermatophyta</taxon>
        <taxon>Magnoliopsida</taxon>
        <taxon>Liliopsida</taxon>
        <taxon>Zingiberales</taxon>
        <taxon>Cannaceae</taxon>
        <taxon>Canna</taxon>
    </lineage>
</organism>
<keyword evidence="4" id="KW-0539">Nucleus</keyword>
<comment type="subcellular location">
    <subcellularLocation>
        <location evidence="2">Cytoplasm</location>
    </subcellularLocation>
    <subcellularLocation>
        <location evidence="1">Nucleus</location>
    </subcellularLocation>
</comment>
<dbReference type="Gene3D" id="1.10.246.200">
    <property type="entry name" value="WPP domain"/>
    <property type="match status" value="1"/>
</dbReference>
<evidence type="ECO:0000256" key="2">
    <source>
        <dbReference type="ARBA" id="ARBA00004496"/>
    </source>
</evidence>
<evidence type="ECO:0000256" key="1">
    <source>
        <dbReference type="ARBA" id="ARBA00004123"/>
    </source>
</evidence>
<dbReference type="GO" id="GO:0005737">
    <property type="term" value="C:cytoplasm"/>
    <property type="evidence" value="ECO:0007669"/>
    <property type="project" value="UniProtKB-SubCell"/>
</dbReference>
<protein>
    <recommendedName>
        <fullName evidence="6">WPP domain-containing protein</fullName>
    </recommendedName>
</protein>
<dbReference type="PANTHER" id="PTHR34362:SF1">
    <property type="entry name" value="WPP DOMAIN-CONTAINING PROTEIN 1-RELATED"/>
    <property type="match status" value="1"/>
</dbReference>
<evidence type="ECO:0000313" key="8">
    <source>
        <dbReference type="Proteomes" id="UP001327560"/>
    </source>
</evidence>
<name>A0AAQ3JNV2_9LILI</name>
<dbReference type="InterPro" id="IPR025265">
    <property type="entry name" value="WPP_dom"/>
</dbReference>
<dbReference type="InterPro" id="IPR044692">
    <property type="entry name" value="WPP1/2/3"/>
</dbReference>
<evidence type="ECO:0000259" key="6">
    <source>
        <dbReference type="Pfam" id="PF13943"/>
    </source>
</evidence>
<dbReference type="Pfam" id="PF13943">
    <property type="entry name" value="WPP"/>
    <property type="match status" value="1"/>
</dbReference>
<reference evidence="7 8" key="1">
    <citation type="submission" date="2023-10" db="EMBL/GenBank/DDBJ databases">
        <title>Chromosome-scale genome assembly provides insights into flower coloration mechanisms of Canna indica.</title>
        <authorList>
            <person name="Li C."/>
        </authorList>
    </citation>
    <scope>NUCLEOTIDE SEQUENCE [LARGE SCALE GENOMIC DNA]</scope>
    <source>
        <tissue evidence="7">Flower</tissue>
    </source>
</reference>
<evidence type="ECO:0000256" key="4">
    <source>
        <dbReference type="ARBA" id="ARBA00023242"/>
    </source>
</evidence>
<dbReference type="InterPro" id="IPR038214">
    <property type="entry name" value="WPP_sf"/>
</dbReference>
<dbReference type="GO" id="GO:0005634">
    <property type="term" value="C:nucleus"/>
    <property type="evidence" value="ECO:0007669"/>
    <property type="project" value="UniProtKB-SubCell"/>
</dbReference>
<feature type="compositionally biased region" description="Basic and acidic residues" evidence="5">
    <location>
        <begin position="8"/>
        <end position="23"/>
    </location>
</feature>
<feature type="region of interest" description="Disordered" evidence="5">
    <location>
        <begin position="1"/>
        <end position="45"/>
    </location>
</feature>
<dbReference type="GO" id="GO:0048527">
    <property type="term" value="P:lateral root development"/>
    <property type="evidence" value="ECO:0007669"/>
    <property type="project" value="InterPro"/>
</dbReference>
<evidence type="ECO:0000313" key="7">
    <source>
        <dbReference type="EMBL" id="WOK92321.1"/>
    </source>
</evidence>
<sequence length="171" mass="17913">MVTMDDGESSKPHAGENASKESDDPGSVVMAAPATDPAASFNIWPPSQRTRDAVIQRLIETLSSPSLLNKHYGLVPVDEATSTAGLIEQEAFAAAKSNGIPSSDDQGLKVLEIYSKDISKRTMEYVTSRASPASSTVTTDAAGTLKSVPAESVSASPNVDEEISSVERESA</sequence>
<dbReference type="Proteomes" id="UP001327560">
    <property type="component" value="Chromosome 1"/>
</dbReference>
<dbReference type="GO" id="GO:0000278">
    <property type="term" value="P:mitotic cell cycle"/>
    <property type="evidence" value="ECO:0007669"/>
    <property type="project" value="InterPro"/>
</dbReference>
<evidence type="ECO:0000256" key="3">
    <source>
        <dbReference type="ARBA" id="ARBA00022490"/>
    </source>
</evidence>
<gene>
    <name evidence="7" type="ORF">Cni_G01012</name>
</gene>
<proteinExistence type="predicted"/>
<keyword evidence="8" id="KW-1185">Reference proteome</keyword>
<accession>A0AAQ3JNV2</accession>
<feature type="region of interest" description="Disordered" evidence="5">
    <location>
        <begin position="126"/>
        <end position="171"/>
    </location>
</feature>